<dbReference type="EMBL" id="CM007901">
    <property type="protein sequence ID" value="OTG04507.1"/>
    <property type="molecule type" value="Genomic_DNA"/>
</dbReference>
<dbReference type="Proteomes" id="UP000215914">
    <property type="component" value="Chromosome 12"/>
</dbReference>
<dbReference type="Gramene" id="mRNA:HanXRQr2_Chr12g0532731">
    <property type="protein sequence ID" value="mRNA:HanXRQr2_Chr12g0532731"/>
    <property type="gene ID" value="HanXRQr2_Chr12g0532731"/>
</dbReference>
<dbReference type="STRING" id="4232.A0A251T062"/>
<feature type="compositionally biased region" description="Polar residues" evidence="2">
    <location>
        <begin position="545"/>
        <end position="572"/>
    </location>
</feature>
<proteinExistence type="predicted"/>
<dbReference type="InParanoid" id="A0A251T062"/>
<evidence type="ECO:0000313" key="4">
    <source>
        <dbReference type="EMBL" id="OTG04507.1"/>
    </source>
</evidence>
<feature type="compositionally biased region" description="Acidic residues" evidence="2">
    <location>
        <begin position="342"/>
        <end position="356"/>
    </location>
</feature>
<feature type="compositionally biased region" description="Low complexity" evidence="2">
    <location>
        <begin position="528"/>
        <end position="542"/>
    </location>
</feature>
<evidence type="ECO:0000256" key="1">
    <source>
        <dbReference type="SAM" id="Coils"/>
    </source>
</evidence>
<evidence type="ECO:0000313" key="3">
    <source>
        <dbReference type="EMBL" id="KAF5777188.1"/>
    </source>
</evidence>
<feature type="compositionally biased region" description="Low complexity" evidence="2">
    <location>
        <begin position="508"/>
        <end position="520"/>
    </location>
</feature>
<gene>
    <name evidence="4" type="ORF">HannXRQ_Chr12g0363071</name>
    <name evidence="3" type="ORF">HanXRQr2_Chr12g0532731</name>
</gene>
<feature type="coiled-coil region" evidence="1">
    <location>
        <begin position="603"/>
        <end position="672"/>
    </location>
</feature>
<reference evidence="3" key="3">
    <citation type="submission" date="2020-06" db="EMBL/GenBank/DDBJ databases">
        <title>Helianthus annuus Genome sequencing and assembly Release 2.</title>
        <authorList>
            <person name="Gouzy J."/>
            <person name="Langlade N."/>
            <person name="Munos S."/>
        </authorList>
    </citation>
    <scope>NUCLEOTIDE SEQUENCE</scope>
    <source>
        <tissue evidence="3">Leaves</tissue>
    </source>
</reference>
<feature type="compositionally biased region" description="Basic and acidic residues" evidence="2">
    <location>
        <begin position="407"/>
        <end position="428"/>
    </location>
</feature>
<sequence length="743" mass="85858">MGKPSNVQFEPLHNICCVYDENLSKMANFKSILEFMKRLPIQKALTNQHLVFQSHIERFWENATYDKESKTINSIVSMNGQDKPIIITEQLVREVINFPDDENSPTKFPERMVKGCMLRMGYNGPLNKANYLKACFPKPYKFLIHSVLHALSHRKGGYDTMRDYQMNMVTALVLNKKYNFSKIVFHYMVENITSKSKTWVYPRFVQMILDHAYPDLERDENNDLLVLDHMNNGMLKQLPKYHPSHPEPSTKAEFFGFIKDKNYVDPDPVEHQKWRNEKEMKEASYANELKILADFKESRNEWFLKEEKKKRRRKATPKVQVEQGSSSQPKKKRQRRVVETMLVDESDKEDEAEANVEGDVRLSPESAKFLESLNKSNAEKEKAAGDEEGDDVDKSSSSSSDEDIDETERAKRIRAEIEKEKQLKRREEKEDDPYIPSPEHVIESQTPPSSGGRKKASARNRVVTPSAARRKLIVKLPKRTPKSKPPTPPKQPTPPPSPSPPPEPQQQPSPIQSPLHQSPSRQPTPQIHSSPLHLSPLHLSPPHQTPIQEQPVVTSQQIFQPPVQTTPGSSGYKTFPQVPEGITLEETGDFGIANDEQVKRLEMEEVLVDNKRLVDREKKLEKRVKSVEAENSSLLKKIEANQAEIDILKVKVAKLEEEKARKDEQNKYFELKNKELEAAKAMKEHEIYMMNKVLENLLGKSVEQKFEEIKIEEVRARRQEPEVEEGEIRHTYTMNDIIKMTRY</sequence>
<dbReference type="AlphaFoldDB" id="A0A251T062"/>
<accession>A0A251T062</accession>
<keyword evidence="1" id="KW-0175">Coiled coil</keyword>
<reference evidence="3 5" key="1">
    <citation type="journal article" date="2017" name="Nature">
        <title>The sunflower genome provides insights into oil metabolism, flowering and Asterid evolution.</title>
        <authorList>
            <person name="Badouin H."/>
            <person name="Gouzy J."/>
            <person name="Grassa C.J."/>
            <person name="Murat F."/>
            <person name="Staton S.E."/>
            <person name="Cottret L."/>
            <person name="Lelandais-Briere C."/>
            <person name="Owens G.L."/>
            <person name="Carrere S."/>
            <person name="Mayjonade B."/>
            <person name="Legrand L."/>
            <person name="Gill N."/>
            <person name="Kane N.C."/>
            <person name="Bowers J.E."/>
            <person name="Hubner S."/>
            <person name="Bellec A."/>
            <person name="Berard A."/>
            <person name="Berges H."/>
            <person name="Blanchet N."/>
            <person name="Boniface M.C."/>
            <person name="Brunel D."/>
            <person name="Catrice O."/>
            <person name="Chaidir N."/>
            <person name="Claudel C."/>
            <person name="Donnadieu C."/>
            <person name="Faraut T."/>
            <person name="Fievet G."/>
            <person name="Helmstetter N."/>
            <person name="King M."/>
            <person name="Knapp S.J."/>
            <person name="Lai Z."/>
            <person name="Le Paslier M.C."/>
            <person name="Lippi Y."/>
            <person name="Lorenzon L."/>
            <person name="Mandel J.R."/>
            <person name="Marage G."/>
            <person name="Marchand G."/>
            <person name="Marquand E."/>
            <person name="Bret-Mestries E."/>
            <person name="Morien E."/>
            <person name="Nambeesan S."/>
            <person name="Nguyen T."/>
            <person name="Pegot-Espagnet P."/>
            <person name="Pouilly N."/>
            <person name="Raftis F."/>
            <person name="Sallet E."/>
            <person name="Schiex T."/>
            <person name="Thomas J."/>
            <person name="Vandecasteele C."/>
            <person name="Vares D."/>
            <person name="Vear F."/>
            <person name="Vautrin S."/>
            <person name="Crespi M."/>
            <person name="Mangin B."/>
            <person name="Burke J.M."/>
            <person name="Salse J."/>
            <person name="Munos S."/>
            <person name="Vincourt P."/>
            <person name="Rieseberg L.H."/>
            <person name="Langlade N.B."/>
        </authorList>
    </citation>
    <scope>NUCLEOTIDE SEQUENCE [LARGE SCALE GENOMIC DNA]</scope>
    <source>
        <strain evidence="5">cv. SF193</strain>
        <tissue evidence="3">Leaves</tissue>
    </source>
</reference>
<evidence type="ECO:0000313" key="5">
    <source>
        <dbReference type="Proteomes" id="UP000215914"/>
    </source>
</evidence>
<dbReference type="OMA" id="SHIERFW"/>
<reference evidence="4" key="2">
    <citation type="submission" date="2017-02" db="EMBL/GenBank/DDBJ databases">
        <title>Sunflower complete genome.</title>
        <authorList>
            <person name="Langlade N."/>
            <person name="Munos S."/>
        </authorList>
    </citation>
    <scope>NUCLEOTIDE SEQUENCE [LARGE SCALE GENOMIC DNA]</scope>
    <source>
        <tissue evidence="4">Leaves</tissue>
    </source>
</reference>
<organism evidence="4 5">
    <name type="scientific">Helianthus annuus</name>
    <name type="common">Common sunflower</name>
    <dbReference type="NCBI Taxonomy" id="4232"/>
    <lineage>
        <taxon>Eukaryota</taxon>
        <taxon>Viridiplantae</taxon>
        <taxon>Streptophyta</taxon>
        <taxon>Embryophyta</taxon>
        <taxon>Tracheophyta</taxon>
        <taxon>Spermatophyta</taxon>
        <taxon>Magnoliopsida</taxon>
        <taxon>eudicotyledons</taxon>
        <taxon>Gunneridae</taxon>
        <taxon>Pentapetalae</taxon>
        <taxon>asterids</taxon>
        <taxon>campanulids</taxon>
        <taxon>Asterales</taxon>
        <taxon>Asteraceae</taxon>
        <taxon>Asteroideae</taxon>
        <taxon>Heliantheae alliance</taxon>
        <taxon>Heliantheae</taxon>
        <taxon>Helianthus</taxon>
    </lineage>
</organism>
<evidence type="ECO:0000256" key="2">
    <source>
        <dbReference type="SAM" id="MobiDB-lite"/>
    </source>
</evidence>
<feature type="compositionally biased region" description="Basic residues" evidence="2">
    <location>
        <begin position="468"/>
        <end position="482"/>
    </location>
</feature>
<feature type="region of interest" description="Disordered" evidence="2">
    <location>
        <begin position="307"/>
        <end position="574"/>
    </location>
</feature>
<protein>
    <submittedName>
        <fullName evidence="3">Transcription factor bZIP family</fullName>
    </submittedName>
</protein>
<feature type="compositionally biased region" description="Pro residues" evidence="2">
    <location>
        <begin position="483"/>
        <end position="507"/>
    </location>
</feature>
<dbReference type="EMBL" id="MNCJ02000327">
    <property type="protein sequence ID" value="KAF5777188.1"/>
    <property type="molecule type" value="Genomic_DNA"/>
</dbReference>
<keyword evidence="5" id="KW-1185">Reference proteome</keyword>
<name>A0A251T062_HELAN</name>